<proteinExistence type="predicted"/>
<accession>A0A388T9V4</accession>
<evidence type="ECO:0000313" key="1">
    <source>
        <dbReference type="EMBL" id="GBR73018.1"/>
    </source>
</evidence>
<evidence type="ECO:0000313" key="2">
    <source>
        <dbReference type="Proteomes" id="UP000269352"/>
    </source>
</evidence>
<dbReference type="Proteomes" id="UP000269352">
    <property type="component" value="Unassembled WGS sequence"/>
</dbReference>
<sequence>MIHDVPRPKISPKFTIEDIHKLREWNYERLKDATPEERLADSREEIEKFNAALLAIPAL</sequence>
<comment type="caution">
    <text evidence="1">The sequence shown here is derived from an EMBL/GenBank/DDBJ whole genome shotgun (WGS) entry which is preliminary data.</text>
</comment>
<keyword evidence="2" id="KW-1185">Reference proteome</keyword>
<organism evidence="1 2">
    <name type="scientific">Termititenax aidoneus</name>
    <dbReference type="NCBI Taxonomy" id="2218524"/>
    <lineage>
        <taxon>Bacteria</taxon>
        <taxon>Bacillati</taxon>
        <taxon>Candidatus Margulisiibacteriota</taxon>
        <taxon>Candidatus Termititenacia</taxon>
        <taxon>Candidatus Termititenacales</taxon>
        <taxon>Candidatus Termititenacaceae</taxon>
        <taxon>Candidatus Termititenax</taxon>
    </lineage>
</organism>
<reference evidence="1 2" key="1">
    <citation type="journal article" date="2019" name="ISME J.">
        <title>Genome analyses of uncultured TG2/ZB3 bacteria in 'Margulisbacteria' specifically attached to ectosymbiotic spirochetes of protists in the termite gut.</title>
        <authorList>
            <person name="Utami Y.D."/>
            <person name="Kuwahara H."/>
            <person name="Igai K."/>
            <person name="Murakami T."/>
            <person name="Sugaya K."/>
            <person name="Morikawa T."/>
            <person name="Nagura Y."/>
            <person name="Yuki M."/>
            <person name="Deevong P."/>
            <person name="Inoue T."/>
            <person name="Kihara K."/>
            <person name="Lo N."/>
            <person name="Yamada A."/>
            <person name="Ohkuma M."/>
            <person name="Hongoh Y."/>
        </authorList>
    </citation>
    <scope>NUCLEOTIDE SEQUENCE [LARGE SCALE GENOMIC DNA]</scope>
    <source>
        <strain evidence="1">NkOx7-01</strain>
    </source>
</reference>
<gene>
    <name evidence="1" type="ORF">NO1_0472</name>
</gene>
<dbReference type="AlphaFoldDB" id="A0A388T9V4"/>
<name>A0A388T9V4_TERA1</name>
<dbReference type="EMBL" id="BGZN01000005">
    <property type="protein sequence ID" value="GBR73018.1"/>
    <property type="molecule type" value="Genomic_DNA"/>
</dbReference>
<protein>
    <submittedName>
        <fullName evidence="1">Uncharacterized protein</fullName>
    </submittedName>
</protein>